<evidence type="ECO:0000313" key="2">
    <source>
        <dbReference type="EMBL" id="MBV7380231.1"/>
    </source>
</evidence>
<gene>
    <name evidence="2" type="ORF">KJP28_14960</name>
</gene>
<sequence length="208" mass="23084">MSEIEIIPGQGPDPRGVLVIHSWWGLTDAFRDYGAALAEAGFTVGLADLYGGHIARTEAEVARLRRAPRKVPMYRTLLAGLDRLRQEAEGPVGVVGFSMGGHWAVWLGQRAEADVDAVVMYYAARSGDFSQVRAAWLAHFAEQDDFVKPTARRAMVRGIEHRGLSVVTHDYPDTAHWFAETSRPEYDPDAARLALARDIDFLNARLRP</sequence>
<dbReference type="InterPro" id="IPR051049">
    <property type="entry name" value="Dienelactone_hydrolase-like"/>
</dbReference>
<dbReference type="PANTHER" id="PTHR46623">
    <property type="entry name" value="CARBOXYMETHYLENEBUTENOLIDASE-RELATED"/>
    <property type="match status" value="1"/>
</dbReference>
<comment type="caution">
    <text evidence="2">The sequence shown here is derived from an EMBL/GenBank/DDBJ whole genome shotgun (WGS) entry which is preliminary data.</text>
</comment>
<feature type="domain" description="Dienelactone hydrolase" evidence="1">
    <location>
        <begin position="14"/>
        <end position="204"/>
    </location>
</feature>
<name>A0ABS6T6T6_9RHOB</name>
<reference evidence="2 3" key="1">
    <citation type="submission" date="2021-05" db="EMBL/GenBank/DDBJ databases">
        <title>Culturable bacteria isolated from Daya Bay.</title>
        <authorList>
            <person name="Zheng W."/>
            <person name="Yu S."/>
            <person name="Huang Y."/>
        </authorList>
    </citation>
    <scope>NUCLEOTIDE SEQUENCE [LARGE SCALE GENOMIC DNA]</scope>
    <source>
        <strain evidence="2 3">DP4N28-5</strain>
    </source>
</reference>
<organism evidence="2 3">
    <name type="scientific">Maritimibacter dapengensis</name>
    <dbReference type="NCBI Taxonomy" id="2836868"/>
    <lineage>
        <taxon>Bacteria</taxon>
        <taxon>Pseudomonadati</taxon>
        <taxon>Pseudomonadota</taxon>
        <taxon>Alphaproteobacteria</taxon>
        <taxon>Rhodobacterales</taxon>
        <taxon>Roseobacteraceae</taxon>
        <taxon>Maritimibacter</taxon>
    </lineage>
</organism>
<evidence type="ECO:0000313" key="3">
    <source>
        <dbReference type="Proteomes" id="UP000756530"/>
    </source>
</evidence>
<dbReference type="EMBL" id="JAHUZE010000003">
    <property type="protein sequence ID" value="MBV7380231.1"/>
    <property type="molecule type" value="Genomic_DNA"/>
</dbReference>
<protein>
    <submittedName>
        <fullName evidence="2">Dienelactone hydrolase family protein</fullName>
    </submittedName>
</protein>
<dbReference type="RefSeq" id="WP_218393415.1">
    <property type="nucleotide sequence ID" value="NZ_JAHUZE010000003.1"/>
</dbReference>
<proteinExistence type="predicted"/>
<keyword evidence="3" id="KW-1185">Reference proteome</keyword>
<evidence type="ECO:0000259" key="1">
    <source>
        <dbReference type="Pfam" id="PF01738"/>
    </source>
</evidence>
<dbReference type="GO" id="GO:0016787">
    <property type="term" value="F:hydrolase activity"/>
    <property type="evidence" value="ECO:0007669"/>
    <property type="project" value="UniProtKB-KW"/>
</dbReference>
<dbReference type="Pfam" id="PF01738">
    <property type="entry name" value="DLH"/>
    <property type="match status" value="1"/>
</dbReference>
<keyword evidence="2" id="KW-0378">Hydrolase</keyword>
<dbReference type="Proteomes" id="UP000756530">
    <property type="component" value="Unassembled WGS sequence"/>
</dbReference>
<dbReference type="InterPro" id="IPR002925">
    <property type="entry name" value="Dienelactn_hydro"/>
</dbReference>
<dbReference type="PANTHER" id="PTHR46623:SF6">
    <property type="entry name" value="ALPHA_BETA-HYDROLASES SUPERFAMILY PROTEIN"/>
    <property type="match status" value="1"/>
</dbReference>
<accession>A0ABS6T6T6</accession>